<dbReference type="Proteomes" id="UP001524502">
    <property type="component" value="Unassembled WGS sequence"/>
</dbReference>
<reference evidence="1 2" key="1">
    <citation type="submission" date="2022-06" db="EMBL/GenBank/DDBJ databases">
        <title>Isolation of gut microbiota from human fecal samples.</title>
        <authorList>
            <person name="Pamer E.G."/>
            <person name="Barat B."/>
            <person name="Waligurski E."/>
            <person name="Medina S."/>
            <person name="Paddock L."/>
            <person name="Mostad J."/>
        </authorList>
    </citation>
    <scope>NUCLEOTIDE SEQUENCE [LARGE SCALE GENOMIC DNA]</scope>
    <source>
        <strain evidence="1 2">SL.3.17</strain>
    </source>
</reference>
<sequence length="65" mass="7341">MKIAIYLLSRFLYAPIPAAQPAVLVTRPLLATKQPFREQWSRDLPVKSESGRKPAVVYLTLGFLI</sequence>
<dbReference type="EMBL" id="JANFXK010000007">
    <property type="protein sequence ID" value="MCQ4636721.1"/>
    <property type="molecule type" value="Genomic_DNA"/>
</dbReference>
<keyword evidence="2" id="KW-1185">Reference proteome</keyword>
<evidence type="ECO:0000313" key="2">
    <source>
        <dbReference type="Proteomes" id="UP001524502"/>
    </source>
</evidence>
<proteinExistence type="predicted"/>
<comment type="caution">
    <text evidence="1">The sequence shown here is derived from an EMBL/GenBank/DDBJ whole genome shotgun (WGS) entry which is preliminary data.</text>
</comment>
<name>A0ABT1RNG6_9FIRM</name>
<protein>
    <submittedName>
        <fullName evidence="1">Uncharacterized protein</fullName>
    </submittedName>
</protein>
<evidence type="ECO:0000313" key="1">
    <source>
        <dbReference type="EMBL" id="MCQ4636721.1"/>
    </source>
</evidence>
<organism evidence="1 2">
    <name type="scientific">Anaerovorax odorimutans</name>
    <dbReference type="NCBI Taxonomy" id="109327"/>
    <lineage>
        <taxon>Bacteria</taxon>
        <taxon>Bacillati</taxon>
        <taxon>Bacillota</taxon>
        <taxon>Clostridia</taxon>
        <taxon>Peptostreptococcales</taxon>
        <taxon>Anaerovoracaceae</taxon>
        <taxon>Anaerovorax</taxon>
    </lineage>
</organism>
<accession>A0ABT1RNG6</accession>
<gene>
    <name evidence="1" type="ORF">NE619_08260</name>
</gene>